<keyword evidence="2" id="KW-0808">Transferase</keyword>
<comment type="caution">
    <text evidence="2">The sequence shown here is derived from an EMBL/GenBank/DDBJ whole genome shotgun (WGS) entry which is preliminary data.</text>
</comment>
<dbReference type="EMBL" id="JAULSU010000003">
    <property type="protein sequence ID" value="KAK0623619.1"/>
    <property type="molecule type" value="Genomic_DNA"/>
</dbReference>
<protein>
    <submittedName>
        <fullName evidence="2">Kinase-like domain-containing protein</fullName>
    </submittedName>
</protein>
<keyword evidence="2" id="KW-0418">Kinase</keyword>
<proteinExistence type="predicted"/>
<evidence type="ECO:0000313" key="3">
    <source>
        <dbReference type="Proteomes" id="UP001175000"/>
    </source>
</evidence>
<accession>A0AA39WXT5</accession>
<dbReference type="GO" id="GO:0016301">
    <property type="term" value="F:kinase activity"/>
    <property type="evidence" value="ECO:0007669"/>
    <property type="project" value="UniProtKB-KW"/>
</dbReference>
<dbReference type="SUPFAM" id="SSF56112">
    <property type="entry name" value="Protein kinase-like (PK-like)"/>
    <property type="match status" value="1"/>
</dbReference>
<feature type="domain" description="Aminoglycoside phosphotransferase" evidence="1">
    <location>
        <begin position="73"/>
        <end position="272"/>
    </location>
</feature>
<evidence type="ECO:0000313" key="2">
    <source>
        <dbReference type="EMBL" id="KAK0623619.1"/>
    </source>
</evidence>
<dbReference type="Gene3D" id="3.90.1200.10">
    <property type="match status" value="1"/>
</dbReference>
<reference evidence="2" key="1">
    <citation type="submission" date="2023-06" db="EMBL/GenBank/DDBJ databases">
        <title>Genome-scale phylogeny and comparative genomics of the fungal order Sordariales.</title>
        <authorList>
            <consortium name="Lawrence Berkeley National Laboratory"/>
            <person name="Hensen N."/>
            <person name="Bonometti L."/>
            <person name="Westerberg I."/>
            <person name="Brannstrom I.O."/>
            <person name="Guillou S."/>
            <person name="Cros-Aarteil S."/>
            <person name="Calhoun S."/>
            <person name="Haridas S."/>
            <person name="Kuo A."/>
            <person name="Mondo S."/>
            <person name="Pangilinan J."/>
            <person name="Riley R."/>
            <person name="Labutti K."/>
            <person name="Andreopoulos B."/>
            <person name="Lipzen A."/>
            <person name="Chen C."/>
            <person name="Yanf M."/>
            <person name="Daum C."/>
            <person name="Ng V."/>
            <person name="Clum A."/>
            <person name="Steindorff A."/>
            <person name="Ohm R."/>
            <person name="Martin F."/>
            <person name="Silar P."/>
            <person name="Natvig D."/>
            <person name="Lalanne C."/>
            <person name="Gautier V."/>
            <person name="Ament-Velasquez S.L."/>
            <person name="Kruys A."/>
            <person name="Hutchinson M.I."/>
            <person name="Powell A.J."/>
            <person name="Barry K."/>
            <person name="Miller A.N."/>
            <person name="Grigoriev I.V."/>
            <person name="Debuchy R."/>
            <person name="Gladieux P."/>
            <person name="Thoren M.H."/>
            <person name="Johannesson H."/>
        </authorList>
    </citation>
    <scope>NUCLEOTIDE SEQUENCE</scope>
    <source>
        <strain evidence="2">CBS 606.72</strain>
    </source>
</reference>
<dbReference type="Proteomes" id="UP001175000">
    <property type="component" value="Unassembled WGS sequence"/>
</dbReference>
<dbReference type="AlphaFoldDB" id="A0AA39WXT5"/>
<evidence type="ECO:0000259" key="1">
    <source>
        <dbReference type="Pfam" id="PF01636"/>
    </source>
</evidence>
<dbReference type="Gene3D" id="3.30.200.20">
    <property type="entry name" value="Phosphorylase Kinase, domain 1"/>
    <property type="match status" value="1"/>
</dbReference>
<keyword evidence="3" id="KW-1185">Reference proteome</keyword>
<sequence>MESIKHSEDIQKELMSTIYACSSLKALSGGNANFTFKGLLTHPLEDGTQEVVIKHGEPYVALMPDLKIPTSRCLVEAECLRAVSEMPIPNGPYAVRAPKVYYFNPDTNTQVQQYLPDATDLKTYALQHFAVQDFSRKPLCHDFGHSLGAWLRQFHSWASLPEQHAKLYDIVKSNKPMQIVRHMVNYQTLVATVDTFPSLLGDAKGIFEQVERMAAAELEQDDLDVIHGDFWTGNALLPNMPLDEGVSREIFIVDWEMCELGVRALDIGQMIAELYELTLFKHMEEGKWLIAGFMAGYGEIGDSLAFRTLIQIGTHLICWGSRVPNWGTEEQVREVVEKGRDLILRAWHKDRSFFEASDLSSLFRQP</sequence>
<name>A0AA39WXT5_9PEZI</name>
<organism evidence="2 3">
    <name type="scientific">Immersiella caudata</name>
    <dbReference type="NCBI Taxonomy" id="314043"/>
    <lineage>
        <taxon>Eukaryota</taxon>
        <taxon>Fungi</taxon>
        <taxon>Dikarya</taxon>
        <taxon>Ascomycota</taxon>
        <taxon>Pezizomycotina</taxon>
        <taxon>Sordariomycetes</taxon>
        <taxon>Sordariomycetidae</taxon>
        <taxon>Sordariales</taxon>
        <taxon>Lasiosphaeriaceae</taxon>
        <taxon>Immersiella</taxon>
    </lineage>
</organism>
<dbReference type="InterPro" id="IPR002575">
    <property type="entry name" value="Aminoglycoside_PTrfase"/>
</dbReference>
<gene>
    <name evidence="2" type="ORF">B0T14DRAFT_428534</name>
</gene>
<dbReference type="InterPro" id="IPR011009">
    <property type="entry name" value="Kinase-like_dom_sf"/>
</dbReference>
<dbReference type="Pfam" id="PF01636">
    <property type="entry name" value="APH"/>
    <property type="match status" value="1"/>
</dbReference>